<dbReference type="Proteomes" id="UP000030185">
    <property type="component" value="Unassembled WGS sequence"/>
</dbReference>
<gene>
    <name evidence="2" type="ORF">MYP_3654</name>
</gene>
<feature type="transmembrane region" description="Helical" evidence="1">
    <location>
        <begin position="18"/>
        <end position="36"/>
    </location>
</feature>
<protein>
    <recommendedName>
        <fullName evidence="4">DUF4956 domain-containing protein</fullName>
    </recommendedName>
</protein>
<keyword evidence="1" id="KW-0812">Transmembrane</keyword>
<reference evidence="2 3" key="1">
    <citation type="submission" date="2014-09" db="EMBL/GenBank/DDBJ databases">
        <title>Sporocytophaga myxococcoides PG-01 genome sequencing.</title>
        <authorList>
            <person name="Liu L."/>
            <person name="Gao P.J."/>
            <person name="Chen G.J."/>
            <person name="Wang L.S."/>
        </authorList>
    </citation>
    <scope>NUCLEOTIDE SEQUENCE [LARGE SCALE GENOMIC DNA]</scope>
    <source>
        <strain evidence="2 3">PG-01</strain>
    </source>
</reference>
<keyword evidence="1" id="KW-1133">Transmembrane helix</keyword>
<feature type="transmembrane region" description="Helical" evidence="1">
    <location>
        <begin position="48"/>
        <end position="78"/>
    </location>
</feature>
<comment type="caution">
    <text evidence="2">The sequence shown here is derived from an EMBL/GenBank/DDBJ whole genome shotgun (WGS) entry which is preliminary data.</text>
</comment>
<dbReference type="STRING" id="153721.MYP_3654"/>
<name>A0A098LHK5_9BACT</name>
<keyword evidence="3" id="KW-1185">Reference proteome</keyword>
<dbReference type="Pfam" id="PF16316">
    <property type="entry name" value="DUF4956"/>
    <property type="match status" value="1"/>
</dbReference>
<sequence length="224" mass="25166">MNEELQDIFFYALTIKDVIGRLLVALLCGVIISIFYRITYRGYSYSSTFVNSIILLTMITTIVIMVIGNNLAAAFGLVGAMSIIRFRTAIKDTMDIMFIFFSLAIGLACGVDFVSVAIIGTIVIGSIYVLIVKFNLSAPRKKDYLLQLITVGQESDGKELNGIIKKYCRKYKVVNVKGLGEERSDMLEVSYYIKLKDENSGQNFIKEIKAVEEVKHANLFFDEE</sequence>
<proteinExistence type="predicted"/>
<keyword evidence="1" id="KW-0472">Membrane</keyword>
<dbReference type="EMBL" id="BBLT01000008">
    <property type="protein sequence ID" value="GAL86425.1"/>
    <property type="molecule type" value="Genomic_DNA"/>
</dbReference>
<evidence type="ECO:0008006" key="4">
    <source>
        <dbReference type="Google" id="ProtNLM"/>
    </source>
</evidence>
<feature type="transmembrane region" description="Helical" evidence="1">
    <location>
        <begin position="98"/>
        <end position="131"/>
    </location>
</feature>
<dbReference type="InterPro" id="IPR032531">
    <property type="entry name" value="DUF4956"/>
</dbReference>
<dbReference type="RefSeq" id="WP_045466348.1">
    <property type="nucleotide sequence ID" value="NZ_BBLT01000008.1"/>
</dbReference>
<accession>A0A098LHK5</accession>
<evidence type="ECO:0000256" key="1">
    <source>
        <dbReference type="SAM" id="Phobius"/>
    </source>
</evidence>
<organism evidence="2 3">
    <name type="scientific">Sporocytophaga myxococcoides</name>
    <dbReference type="NCBI Taxonomy" id="153721"/>
    <lineage>
        <taxon>Bacteria</taxon>
        <taxon>Pseudomonadati</taxon>
        <taxon>Bacteroidota</taxon>
        <taxon>Cytophagia</taxon>
        <taxon>Cytophagales</taxon>
        <taxon>Cytophagaceae</taxon>
        <taxon>Sporocytophaga</taxon>
    </lineage>
</organism>
<dbReference type="OrthoDB" id="9803265at2"/>
<evidence type="ECO:0000313" key="2">
    <source>
        <dbReference type="EMBL" id="GAL86425.1"/>
    </source>
</evidence>
<dbReference type="eggNOG" id="COG1285">
    <property type="taxonomic scope" value="Bacteria"/>
</dbReference>
<dbReference type="AlphaFoldDB" id="A0A098LHK5"/>
<evidence type="ECO:0000313" key="3">
    <source>
        <dbReference type="Proteomes" id="UP000030185"/>
    </source>
</evidence>